<protein>
    <recommendedName>
        <fullName evidence="4">C2H2-type domain-containing protein</fullName>
    </recommendedName>
</protein>
<dbReference type="PANTHER" id="PTHR35391:SF7">
    <property type="entry name" value="C2H2-TYPE DOMAIN-CONTAINING PROTEIN"/>
    <property type="match status" value="1"/>
</dbReference>
<evidence type="ECO:0008006" key="4">
    <source>
        <dbReference type="Google" id="ProtNLM"/>
    </source>
</evidence>
<proteinExistence type="predicted"/>
<accession>A0A4Z0YKC1</accession>
<keyword evidence="3" id="KW-1185">Reference proteome</keyword>
<dbReference type="STRING" id="37992.A0A4Z0YKC1"/>
<dbReference type="EMBL" id="SKBN01000313">
    <property type="protein sequence ID" value="TGJ79133.1"/>
    <property type="molecule type" value="Genomic_DNA"/>
</dbReference>
<evidence type="ECO:0000256" key="1">
    <source>
        <dbReference type="SAM" id="MobiDB-lite"/>
    </source>
</evidence>
<name>A0A4Z0YKC1_9PEZI</name>
<feature type="compositionally biased region" description="Polar residues" evidence="1">
    <location>
        <begin position="243"/>
        <end position="254"/>
    </location>
</feature>
<reference evidence="2 3" key="1">
    <citation type="submission" date="2019-03" db="EMBL/GenBank/DDBJ databases">
        <title>Draft genome sequence of Xylaria hypoxylon DSM 108379, a ubiquitous saprotrophic-parasitic fungi on hardwood.</title>
        <authorList>
            <person name="Buettner E."/>
            <person name="Leonhardt S."/>
            <person name="Gebauer A.M."/>
            <person name="Liers C."/>
            <person name="Hofrichter M."/>
            <person name="Kellner H."/>
        </authorList>
    </citation>
    <scope>NUCLEOTIDE SEQUENCE [LARGE SCALE GENOMIC DNA]</scope>
    <source>
        <strain evidence="2 3">DSM 108379</strain>
    </source>
</reference>
<evidence type="ECO:0000313" key="3">
    <source>
        <dbReference type="Proteomes" id="UP000297716"/>
    </source>
</evidence>
<sequence length="508" mass="56404">MSIATLTSRCLDAFQGCLSLSVEAQDQLPRFNLWISNNSVLASHPLSLDHKLRRATLAQSMIVELLSDLETQLLGPCTSQLAHSHPLSFDPLDSSVKVLSASDINIGSPVADESLPWNEVATAISRLFQVSTAIRRTGITSGYAKAARYTEYDDSGSVDLSAEFKRLTEDYLRRVWPAIGQELRERLRDTISTRQRLFSYLKARKSANVSEKGESISTPYQGSAVGSSDRPRGRATTTERKTSQTLSIAATRSAGQPPPRRQPGVSQISGTSIYTQPALPSRAPSGIDARFLDKNDAKPILPPPTIPQGAIELECEYCFLVYPVTDFRGQEWARHCLQDLAPYFCIIESCDSPNQLFDSKQSWYNHMKNKHPQKVWACPSSEHDSALIYHERRALSIHLQSDHDGEFSEDELDDIVDQCLSSVPRSPLFQDCPICGEWFHQGSPDLQDVFAINHIANHLQSFARISFGWAVDESGDSDPDSTMAYLHNTISAAEPESTLGPIRDYVET</sequence>
<organism evidence="2 3">
    <name type="scientific">Xylaria hypoxylon</name>
    <dbReference type="NCBI Taxonomy" id="37992"/>
    <lineage>
        <taxon>Eukaryota</taxon>
        <taxon>Fungi</taxon>
        <taxon>Dikarya</taxon>
        <taxon>Ascomycota</taxon>
        <taxon>Pezizomycotina</taxon>
        <taxon>Sordariomycetes</taxon>
        <taxon>Xylariomycetidae</taxon>
        <taxon>Xylariales</taxon>
        <taxon>Xylariaceae</taxon>
        <taxon>Xylaria</taxon>
    </lineage>
</organism>
<evidence type="ECO:0000313" key="2">
    <source>
        <dbReference type="EMBL" id="TGJ79133.1"/>
    </source>
</evidence>
<comment type="caution">
    <text evidence="2">The sequence shown here is derived from an EMBL/GenBank/DDBJ whole genome shotgun (WGS) entry which is preliminary data.</text>
</comment>
<dbReference type="AlphaFoldDB" id="A0A4Z0YKC1"/>
<feature type="region of interest" description="Disordered" evidence="1">
    <location>
        <begin position="210"/>
        <end position="268"/>
    </location>
</feature>
<gene>
    <name evidence="2" type="ORF">E0Z10_g9636</name>
</gene>
<feature type="compositionally biased region" description="Polar residues" evidence="1">
    <location>
        <begin position="215"/>
        <end position="226"/>
    </location>
</feature>
<dbReference type="Proteomes" id="UP000297716">
    <property type="component" value="Unassembled WGS sequence"/>
</dbReference>
<dbReference type="PANTHER" id="PTHR35391">
    <property type="entry name" value="C2H2-TYPE DOMAIN-CONTAINING PROTEIN-RELATED"/>
    <property type="match status" value="1"/>
</dbReference>
<feature type="compositionally biased region" description="Basic and acidic residues" evidence="1">
    <location>
        <begin position="229"/>
        <end position="242"/>
    </location>
</feature>
<dbReference type="OrthoDB" id="20872at2759"/>